<proteinExistence type="predicted"/>
<dbReference type="Proteomes" id="UP000186817">
    <property type="component" value="Unassembled WGS sequence"/>
</dbReference>
<name>A0A1Q9DJ99_SYMMI</name>
<evidence type="ECO:0000256" key="1">
    <source>
        <dbReference type="SAM" id="MobiDB-lite"/>
    </source>
</evidence>
<organism evidence="5 6">
    <name type="scientific">Symbiodinium microadriaticum</name>
    <name type="common">Dinoflagellate</name>
    <name type="synonym">Zooxanthella microadriatica</name>
    <dbReference type="NCBI Taxonomy" id="2951"/>
    <lineage>
        <taxon>Eukaryota</taxon>
        <taxon>Sar</taxon>
        <taxon>Alveolata</taxon>
        <taxon>Dinophyceae</taxon>
        <taxon>Suessiales</taxon>
        <taxon>Symbiodiniaceae</taxon>
        <taxon>Symbiodinium</taxon>
    </lineage>
</organism>
<sequence>MVPASYRHRWHRVSNCISLFALSCCLATCAFAAAEPTLSGALKKCAPDAPCSIRLLPSLVGGDPTLMAVSEDHVCGAPPDSRLQATNPVPGTFVIAADANQTLFELGVMGPSPGLYRLCLCSDNCMVSTGTQNPLAFNTDVGDLLVRGPIGFVQTPDVCVAGGPSCMVNITALGISLGDMLAVSRNASSCSSEPFEVVGPIAPTLPATVWYAIVFGSLEFVLEHEVAAAEAAAIPSVLHAALAGHFQIEPNRLFVTRLLHGSESQPVGDMLGRRLLSEEPWLAEYQAVLPWTAAIVIERFVMDYNLEDDSLNSSFFAVFQFELEAAGINMSLISVNFTDVKLQRLTADAASKYVASLQWQDNNTGYSNASNEPGEHNSQDLNMTSDELSDTENVSRKLTGLMQVNASDNISDDSFGDGADSDESPFELNDSANSSDMIGHEQMEEVQLMMRVASVDYAALVASPELLSDVKATVARQVAQTTGVAMEQVRVHASEGSLQLAVAIQTPRSSTSQVRGSLIAAADAGTLADELAAHLSMISGISEVVTGPIIVDMQSVDLTVLGMNETTNQTLPLLARSSVLTDHIAFDLKLAGGTWLLCYRFAGGNASMAVGELEVLGAGLLTNGLGGRLEPVATHEFHVEVSAPFSGLRLEDRLLFIESPASCGHTPSTVYFTGNLNVSGTAGSTNDANTSLLWKGLAISRPGMYVACWCWSGNSQCSSHEDYNLELDRILVRGPLGFEPLEVPAGHSFDLVLLGVGLSTFDAVRLSNMSGADCGNAPLENAEQLRGDIEAASSGDGSERRWTSLMLMEPGTYTLCWCAGSDPNACSAAESYDLSLGLIEVWGPEISSHRCVMGSSCSVILTGVPSYESSSILLRTGSVACEGATSAPVSMKGLTNPQHSETTESHLYTAFRFIPVRARSGDTVQIAELLFYFQGSQVDLPGAVARSLPGGNGPEEEDARFAVDGRRATKFLDFRGVGFEVTLQSPRQVDAVAYVTANDAPERDPVAFMLEGLSDSWRPLAAPARLSPPTARHQETVIIAATAALDSNQTVYRLGVPVEDSPGLSTICWQKSTGFSVEAGSLEFSGLMERREQHCFVGSSCTFGPVAGFALSPADLVVAIPSTEYCSQGQGQIGTASVSSRAEWAGPWATTLEVDSGQHAVLVELPHVPAGKWKLCYCVHTDEGCPASRYSIDMGMLDMAGPLPATDFTCMLNASTCTIGPVVGYDLSVQDQVMLFPSAWSCGNVSGSSDASSENLTELDQDLGDLAGLVLDAAQSPHVFEMPNASERTGSPGTWKICYCVAQGDRCSSHGGFSATLGNLVIVGPDLTQQHACTLGMPCHVVLDGHGLSRSNAIMIVDVARSCGSAEPLLSHSGLQWPQRPTPQGVNHYFAGTATAGNVGPVGRLCWAFSWSHWADFQVDLGVFYVAGPEQHRSFVCTIGIPCALSVQGYNIPESSGVWLIGGDRPVVATWEASALERSCSVADVGDAASVEGFDNPASPQNVSLEDAAYPLGIASAGAVGPFFRVCWRPSPALPFAVELGRFSLVGPEAAVGVCVKGYPCDLTLGGYGLNLENTLQIAESNCTFNASAGEDSDVAMIPGLLGLAGFGAPLRPRQGTAGTYDLGTVRSGRAGLQLVLCWSGEPGSEFTPIGSLYIAGPDGGQELVCDSGSPCQPNIQGFSSPMWKEYWLVTGSGQYIPNFSIFLSSRCEPVWGQHGGDLTHTWERIPAGEKDFYYYVSGKLQACPNYVLHLDTVSCAVVASPWTGSGGNIAKQWIQLSDDAGSYHWLLSPSGSPCPHKMLAAEAGTLRPKDFFRSPLAQWKIVQRDSAPWPHRSSLLLLPEGTGCNVSDDQAAIRLQREGLTNPAQCCERSGQSQQLKLLLSFGEYETGPGRFDICWARTSGDGLSGGADNPAPASEFPVWVGVLTLLAPQAVGQVGCTLGQDCLIEVSGLGLSSLDSIVIHTGDSCDWPQLPPFNLHGAPNCASSGHDSFVDAQVIGDVRWIIATTCPRTASSPRIVQPKVLLRSYSMPAVAQLLQEDHYLPLPNGTVGVALDGLAISGAEAPDEGMDECGLVVAASGAAYYATTPGFWHSDRGPCIGVLSWASAASASYVNESHELLLGFMMDGVPLFAPLANDSNFTTDSCGGHADDLPFYHYHATASGGQYSNRLVGCLRAVAKGGHGFSPPPAPVAWPELRPLDVRGLAPNVQHGRQEVLLQHAREAARFLPRSVENASRALYSISQPSESALAYSICWGHGLALDMHHVLLGTLKLSGPFKNDFRCTFALTCVLSVTGSELVQQNRLVLSNGSCANDNHLPAFRHVALAPTSAIGNVSTFDVGIFLPDAVADISVQVCWKAFADALPVDVGSLELVGPTQSDAVAVCSPTRPCDALIREYMPGTAVQAVLGAFNESCESGMEDAAFVGARDSVGQQGPESWSYTFGRLQPGMPPGIFSLCWHPVGQDGVVSELAISAGALIVRGLRSLEVEPPLSAGIASRLTLRGVGMLLTDQIRVVENAILCGSDKSNRSTHYVVELVQDTSASVVSALALTPTDTRDLNSSDMFSESLVTWNITLQVGGRFRVCWCPSDGDGSDCTAAADFAVDAGLLVSRGPTSLGDLADEEVSRRLSQTSEYVAGVPFTLRLQGFMLHVEDRVKILPADQLPCNDAVQRPYLDEAGAFLENPHVFENGFEEEWANTTILASGRYDVCWCAASLEGPFCSGAYTLISGLTVEGAQIAFGLSGTVLEIFAGIQTQLEVWGTALTGADQVKVVPDTEQRCVAAAVDDFVQPSLLKPTYIAHGMGESFERFDLLARRPPRCRICWCSGVASQPCSAFPETGEQSWVDLGPVEIYGPTSAVPEGVAQAGVVFTLVAFGGVGLPASVSASAFLRSEHFDCDSTTVPNDVQTSGGRARVTVPTSNVSEEWVWPGVQISSPGSFRVCVQLAACLMKPCSRGHKFGFGKPWDLGVFSVGGPRSLTAATPFAGLEFEVTLQGLHLTVQDQLQIVGAAHACGHLPAVSASQYARLGFKDLDNATSNNVSNSSSSLTADDAEIVWEMEPLPAAGLYRICWCSSWRACTADAFLVDAGTIAAFGPDGQAETVCVKGAACDLRLHGIGMTLYGPDPPVVLLHTNCTETDEAILGQLLSASPERLVVQWPSLLHLSVGNYRLCWAVNENLVNQSVDAGSIMLAGPSPYPAAHCISGRLCSVLDVAGVGLSIGDRITARNSACGAFDEDLGDGRIFRVSPTPDSFETAEFFTAVSARYIRIHPTNWYGNISLRAGLVVQVCASCISSTMVDVSDDARSFSSVRPSMSPSECFSCGRLDSATAWVAEQAELGEWYQLDAGKILSISGVVIRGRADADEWITEFVVSYSMDGSAWNRLREMRGASGFPNSGVAVGLMSQGKSQFTWPGSIAARGDTYTLCWRRSDGTSGPSQIAEFVTTLGWLIVDGPQGGQTWQCKVAKSCEVSGLQGLGLRRGDLLRPLPLCSVSDTSVPYAAAWDDLGTGFDWGWSLQGYLPRTYRLCWCRPWNDTQFLNDSTPGVVPGCGPNNVLVDAGVLSLTGPNPDNFFTCLSGEECVAIPLLGEQLNDNDMLLVMYSNESCGDVPTPIPGMPNLGFSDPADARGTRFYWREAPVTASGADYRLCWCSPSFSDCNNSADFDTVAGTLRLIGPVRDQTRTCVAGLPCTLQNLSGHYFSDGSVAAQQFCDTDPAAMNRTDFQEVGFGGSAQFGTDGDVTWAEPNRANGGIYKLCWKGVGQTSFGGEIGSIVVLGPVADHRRMASDSSPLIVSLFQGAAGTSASQMGDRVRIADSCLSSPTAVAGVEGAGISQKLEPNATSFRWGESLLSAPGGEYRMCWCAGHQLDNSPRACELPGDFAVDVGSLAISGPAGGQAWSCDTSRPCSISGLRGAGLTENDRLLIKEGNCFGGTPLRGLHWASVGTFVSAGGTLANVTWGNQTVAAEGGHYRVCFCTLGFGEPCNSQVPHRFTTDAGTLTVNGPRPAHAPWAVQFGGEGNDTASHVLVDSAEPEKGLGHALLAGTTSGTIVNPETTRGIAEASGMTWTEGRSASDYIDVECGWMRHDSDDEQWRATCRYLKLSLQPLNFTNFGLRDAWVTKVGYNGSILWTRQLGSFGDDILAGLALNRQDHSVFVAGSTSDNMLAPDPYAQDGAGTTAAASGGTDCWIIKLSQYGEYINAFQFGSNMNDFIGGIVVASDGLYAAAIREDQMLGIPPEGGLDSVIVKFTLDLTFVWAGLVGGEGNDIVHGLHLYTGSAEDGRERVLAFGTTDSNLYAPSASFEREDVILTIYSIGPYANFERGRQVGSAGVDVATGVTSGPDGSIYVAGYSDDNLFFDWDPRGEIPDPKPGDYDGFVMKFTESLVWVWTAMPGTPAKEYIYGIVFLPGFTEQTSDLLISGTSGTFWPETDSRDDVPVGATDLGRTDAWMMTLSTSDGGFSGWQKQLRSPGDQILRAMAAEAAGGHIYAAGSAVGGYTPEIGATPLVGYGEEDALLLKLVWGRAAARCYRGSACEAGIPSGIGLASTDVGLLSPTRCGSGTVNAAGVPNTAADGLAVDDGSGDTSGLRQRLKWGNPVEGRILEAAVGRYVLCWCSGGCDGAVPLEISAVFISGPDPDQRRTCVRGQACDVTGIRGRDLDSWDRVAVMDSCAGNFAGFPQGGHTSGIVAFKSQKPEDLSCATVTPDEIEGVSSNFGCGRVTASAGQYKLCFCTPRGAGTQCAQNYDFGFEIGVMIVQGPFSGQPRKCTLDQRCAVDNIQGVGLKPGDLILILDECRMPQTDQAKGDMTIRGVAGLTAESPVATSDGSFYVIAHPATAHLGTYRMCWCRPDVSPSGCTLTDDFAAEIGPLSLVSPVSNHYRRCIRGQICSIIDLEGFGLADGDVVHVLNFCPEPPTFTEFQADVTPPGILVDQWPRGGLSLPAQLGGRSVSWGEEAVMNPVGIYQLCWCMGSAGHRCLYPQDFYVRLGELEVAGPVPSQSFLAVAGHPLTLPNVEGYGLEVDHIAIVLHAHNCTGPWETILAAAAETGFPSGGLLISTVAPHSPADNVKFETANFTAGMQPVPRGGGDFALCMHRRGFGDNAFAARGYQFLGCGNEDEARAACTPAPLPMPKSQQSQANLEAAVTEAREQGVQVSPCGMGLWLGARWYSSGHWMWDDGSMLLNGSFDDLAGHEAEYMNWAVGQPSAINHSNEPLVYMRVPDGGWHDAREQKHSFAIVCQEFASQATGSLQLQGPYSGQNFSAVAGHPLQLSGVAGLGLSAGDLLLAAEAGKPCGQAEAVHALGGEGISYPSPDGTTFNFTYSTKAPGRYYQLCWCRIAASTSGTSCRRASDFVVFLGDLLLQGPELGKSYVCFSGEDCTVRLSWLHEDAMTAGMATFASDCDGLGRGLQVAGTSGGTSGSTSGTSVFRWRSLHAFGGHYGVCWCASPCDLALHPHLAFHVGTLDIHGPFAEQTFTCLQQRECHAAPVKGLHLQDGDQLKISTDAVAHMPCNSSDMSLVSLPSIRCGTFADSCTFIWPAAVMANVQPGAFNLCWCRHGTGCLTSVDFALHVGTLAVIEASGFQ</sequence>
<feature type="chain" id="PRO_5010170521" evidence="2">
    <location>
        <begin position="35"/>
        <end position="5574"/>
    </location>
</feature>
<accession>A0A1Q9DJ99</accession>
<dbReference type="SUPFAM" id="SSF49785">
    <property type="entry name" value="Galactose-binding domain-like"/>
    <property type="match status" value="2"/>
</dbReference>
<dbReference type="EMBL" id="LSRX01000511">
    <property type="protein sequence ID" value="OLP95252.1"/>
    <property type="molecule type" value="Genomic_DNA"/>
</dbReference>
<dbReference type="PANTHER" id="PTHR24543">
    <property type="entry name" value="MULTICOPPER OXIDASE-RELATED"/>
    <property type="match status" value="1"/>
</dbReference>
<reference evidence="5 6" key="1">
    <citation type="submission" date="2016-02" db="EMBL/GenBank/DDBJ databases">
        <title>Genome analysis of coral dinoflagellate symbionts highlights evolutionary adaptations to a symbiotic lifestyle.</title>
        <authorList>
            <person name="Aranda M."/>
            <person name="Li Y."/>
            <person name="Liew Y.J."/>
            <person name="Baumgarten S."/>
            <person name="Simakov O."/>
            <person name="Wilson M."/>
            <person name="Piel J."/>
            <person name="Ashoor H."/>
            <person name="Bougouffa S."/>
            <person name="Bajic V.B."/>
            <person name="Ryu T."/>
            <person name="Ravasi T."/>
            <person name="Bayer T."/>
            <person name="Micklem G."/>
            <person name="Kim H."/>
            <person name="Bhak J."/>
            <person name="Lajeunesse T.C."/>
            <person name="Voolstra C.R."/>
        </authorList>
    </citation>
    <scope>NUCLEOTIDE SEQUENCE [LARGE SCALE GENOMIC DNA]</scope>
    <source>
        <strain evidence="5 6">CCMP2467</strain>
    </source>
</reference>
<dbReference type="Pfam" id="PF00754">
    <property type="entry name" value="F5_F8_type_C"/>
    <property type="match status" value="1"/>
</dbReference>
<keyword evidence="2" id="KW-0732">Signal</keyword>
<dbReference type="Gene3D" id="2.60.120.260">
    <property type="entry name" value="Galactose-binding domain-like"/>
    <property type="match status" value="2"/>
</dbReference>
<feature type="region of interest" description="Disordered" evidence="1">
    <location>
        <begin position="364"/>
        <end position="392"/>
    </location>
</feature>
<feature type="signal peptide" evidence="2">
    <location>
        <begin position="1"/>
        <end position="34"/>
    </location>
</feature>
<evidence type="ECO:0000259" key="3">
    <source>
        <dbReference type="PROSITE" id="PS50022"/>
    </source>
</evidence>
<feature type="region of interest" description="Disordered" evidence="1">
    <location>
        <begin position="408"/>
        <end position="432"/>
    </location>
</feature>
<feature type="domain" description="F5/8 type C" evidence="3">
    <location>
        <begin position="3286"/>
        <end position="3416"/>
    </location>
</feature>
<dbReference type="OrthoDB" id="408936at2759"/>
<comment type="caution">
    <text evidence="5">The sequence shown here is derived from an EMBL/GenBank/DDBJ whole genome shotgun (WGS) entry which is preliminary data.</text>
</comment>
<dbReference type="InterPro" id="IPR016187">
    <property type="entry name" value="CTDL_fold"/>
</dbReference>
<evidence type="ECO:0000313" key="6">
    <source>
        <dbReference type="Proteomes" id="UP000186817"/>
    </source>
</evidence>
<dbReference type="PROSITE" id="PS51257">
    <property type="entry name" value="PROKAR_LIPOPROTEIN"/>
    <property type="match status" value="1"/>
</dbReference>
<evidence type="ECO:0000259" key="4">
    <source>
        <dbReference type="PROSITE" id="PS50041"/>
    </source>
</evidence>
<gene>
    <name evidence="5" type="ORF">AK812_SmicGene22652</name>
</gene>
<keyword evidence="6" id="KW-1185">Reference proteome</keyword>
<dbReference type="InterPro" id="IPR008979">
    <property type="entry name" value="Galactose-bd-like_sf"/>
</dbReference>
<dbReference type="PANTHER" id="PTHR24543:SF325">
    <property type="entry name" value="F5_8 TYPE C DOMAIN-CONTAINING PROTEIN"/>
    <property type="match status" value="1"/>
</dbReference>
<dbReference type="InterPro" id="IPR001304">
    <property type="entry name" value="C-type_lectin-like"/>
</dbReference>
<evidence type="ECO:0000256" key="2">
    <source>
        <dbReference type="SAM" id="SignalP"/>
    </source>
</evidence>
<dbReference type="CDD" id="cd00037">
    <property type="entry name" value="CLECT"/>
    <property type="match status" value="1"/>
</dbReference>
<dbReference type="Gene3D" id="3.10.100.10">
    <property type="entry name" value="Mannose-Binding Protein A, subunit A"/>
    <property type="match status" value="1"/>
</dbReference>
<protein>
    <submittedName>
        <fullName evidence="5">Uncharacterized protein</fullName>
    </submittedName>
</protein>
<evidence type="ECO:0000313" key="5">
    <source>
        <dbReference type="EMBL" id="OLP95252.1"/>
    </source>
</evidence>
<dbReference type="InterPro" id="IPR016186">
    <property type="entry name" value="C-type_lectin-like/link_sf"/>
</dbReference>
<dbReference type="SUPFAM" id="SSF56436">
    <property type="entry name" value="C-type lectin-like"/>
    <property type="match status" value="1"/>
</dbReference>
<feature type="compositionally biased region" description="Acidic residues" evidence="1">
    <location>
        <begin position="410"/>
        <end position="425"/>
    </location>
</feature>
<dbReference type="PROSITE" id="PS50041">
    <property type="entry name" value="C_TYPE_LECTIN_2"/>
    <property type="match status" value="1"/>
</dbReference>
<dbReference type="InterPro" id="IPR000421">
    <property type="entry name" value="FA58C"/>
</dbReference>
<feature type="domain" description="C-type lectin" evidence="4">
    <location>
        <begin position="5109"/>
        <end position="5218"/>
    </location>
</feature>
<dbReference type="PROSITE" id="PS50022">
    <property type="entry name" value="FA58C_3"/>
    <property type="match status" value="1"/>
</dbReference>